<feature type="non-terminal residue" evidence="2">
    <location>
        <position position="1"/>
    </location>
</feature>
<name>A0A8J2IFM9_FUSEQ</name>
<reference evidence="2" key="1">
    <citation type="submission" date="2021-05" db="EMBL/GenBank/DDBJ databases">
        <authorList>
            <person name="Khan N."/>
        </authorList>
    </citation>
    <scope>NUCLEOTIDE SEQUENCE</scope>
</reference>
<evidence type="ECO:0000256" key="1">
    <source>
        <dbReference type="SAM" id="MobiDB-lite"/>
    </source>
</evidence>
<sequence length="104" mass="10920">LDHAPVPSGSGGDRSLSKHRAVQSGLDLLSRGSGVRPPEFTFAWWKLFVQLANPRMRHRCDLEAFRAGHVLDGSAHNGLPNSTLNAAGSYPGAGGGDGARGCSR</sequence>
<feature type="region of interest" description="Disordered" evidence="1">
    <location>
        <begin position="1"/>
        <end position="22"/>
    </location>
</feature>
<feature type="region of interest" description="Disordered" evidence="1">
    <location>
        <begin position="76"/>
        <end position="104"/>
    </location>
</feature>
<organism evidence="2 3">
    <name type="scientific">Fusarium equiseti</name>
    <name type="common">Fusarium scirpi</name>
    <dbReference type="NCBI Taxonomy" id="61235"/>
    <lineage>
        <taxon>Eukaryota</taxon>
        <taxon>Fungi</taxon>
        <taxon>Dikarya</taxon>
        <taxon>Ascomycota</taxon>
        <taxon>Pezizomycotina</taxon>
        <taxon>Sordariomycetes</taxon>
        <taxon>Hypocreomycetidae</taxon>
        <taxon>Hypocreales</taxon>
        <taxon>Nectriaceae</taxon>
        <taxon>Fusarium</taxon>
        <taxon>Fusarium incarnatum-equiseti species complex</taxon>
    </lineage>
</organism>
<evidence type="ECO:0000313" key="2">
    <source>
        <dbReference type="EMBL" id="CAG7556106.1"/>
    </source>
</evidence>
<comment type="caution">
    <text evidence="2">The sequence shown here is derived from an EMBL/GenBank/DDBJ whole genome shotgun (WGS) entry which is preliminary data.</text>
</comment>
<proteinExistence type="predicted"/>
<gene>
    <name evidence="2" type="ORF">FEQUK3_LOCUS1815</name>
</gene>
<feature type="compositionally biased region" description="Gly residues" evidence="1">
    <location>
        <begin position="91"/>
        <end position="104"/>
    </location>
</feature>
<dbReference type="EMBL" id="CAJSTJ010000084">
    <property type="protein sequence ID" value="CAG7556106.1"/>
    <property type="molecule type" value="Genomic_DNA"/>
</dbReference>
<evidence type="ECO:0000313" key="3">
    <source>
        <dbReference type="Proteomes" id="UP000693738"/>
    </source>
</evidence>
<accession>A0A8J2IFM9</accession>
<protein>
    <submittedName>
        <fullName evidence="2">Uncharacterized protein</fullName>
    </submittedName>
</protein>
<dbReference type="Proteomes" id="UP000693738">
    <property type="component" value="Unassembled WGS sequence"/>
</dbReference>
<dbReference type="AlphaFoldDB" id="A0A8J2IFM9"/>